<organism evidence="1">
    <name type="scientific">marine metagenome</name>
    <dbReference type="NCBI Taxonomy" id="408172"/>
    <lineage>
        <taxon>unclassified sequences</taxon>
        <taxon>metagenomes</taxon>
        <taxon>ecological metagenomes</taxon>
    </lineage>
</organism>
<accession>A0A382XNI9</accession>
<dbReference type="SUPFAM" id="SSF53822">
    <property type="entry name" value="Periplasmic binding protein-like I"/>
    <property type="match status" value="1"/>
</dbReference>
<dbReference type="EMBL" id="UINC01169258">
    <property type="protein sequence ID" value="SVD72702.1"/>
    <property type="molecule type" value="Genomic_DNA"/>
</dbReference>
<evidence type="ECO:0000313" key="1">
    <source>
        <dbReference type="EMBL" id="SVD72702.1"/>
    </source>
</evidence>
<evidence type="ECO:0008006" key="2">
    <source>
        <dbReference type="Google" id="ProtNLM"/>
    </source>
</evidence>
<dbReference type="AlphaFoldDB" id="A0A382XNI9"/>
<gene>
    <name evidence="1" type="ORF">METZ01_LOCUS425556</name>
</gene>
<proteinExistence type="predicted"/>
<name>A0A382XNI9_9ZZZZ</name>
<protein>
    <recommendedName>
        <fullName evidence="2">Leucine-binding protein domain-containing protein</fullName>
    </recommendedName>
</protein>
<feature type="non-terminal residue" evidence="1">
    <location>
        <position position="269"/>
    </location>
</feature>
<sequence>IEATLDEQVFMAVNASGFSQAFIPCFTEDNDTTFFYGEVASQLMIDAAPDRLFSLNPPSEIAGEAGAELIVAQGIIPDGSKVGILSSNNPAIGAAGDAAKTVLEAAGYTTTTVEVNTLSGDNAAANAESAAAVSQFTAEGVDHVFVILPFIYSAGFWGEVGALTPSWDRTILDSASSNCTPFGASRTDPAAHNAICVTSYDSYASNDGGVDEDDAFEAECRQQFLDFFPIFEGQSDRGVASGEVGLETADGELLNSDYPPGECTMAYVM</sequence>
<dbReference type="InterPro" id="IPR028082">
    <property type="entry name" value="Peripla_BP_I"/>
</dbReference>
<reference evidence="1" key="1">
    <citation type="submission" date="2018-05" db="EMBL/GenBank/DDBJ databases">
        <authorList>
            <person name="Lanie J.A."/>
            <person name="Ng W.-L."/>
            <person name="Kazmierczak K.M."/>
            <person name="Andrzejewski T.M."/>
            <person name="Davidsen T.M."/>
            <person name="Wayne K.J."/>
            <person name="Tettelin H."/>
            <person name="Glass J.I."/>
            <person name="Rusch D."/>
            <person name="Podicherti R."/>
            <person name="Tsui H.-C.T."/>
            <person name="Winkler M.E."/>
        </authorList>
    </citation>
    <scope>NUCLEOTIDE SEQUENCE</scope>
</reference>
<feature type="non-terminal residue" evidence="1">
    <location>
        <position position="1"/>
    </location>
</feature>